<gene>
    <name evidence="2" type="ORF">POM99_08090</name>
</gene>
<name>A0ABT6CGV0_9SPHN</name>
<dbReference type="InterPro" id="IPR012334">
    <property type="entry name" value="Pectin_lyas_fold"/>
</dbReference>
<dbReference type="Gene3D" id="2.160.20.10">
    <property type="entry name" value="Single-stranded right-handed beta-helix, Pectin lyase-like"/>
    <property type="match status" value="1"/>
</dbReference>
<accession>A0ABT6CGV0</accession>
<sequence>MIKATCLLALPVLLLAGTVSAQPDRAPYTVAETGQRFGALQEAVNFIGDRAGTILIAPGAYRDCAVQTAGQVAFVAQEPGQTVFDGAICEGKATLVVRGRSARVEGLVFQNLRIGEGNGAGIRLEKGDLTVRQSWFRDSDQGILSADDPNGQVLIEKSTFSRLGRCDRGLSCAHSVYFGDYGSVTIRNVRFEQGRGGHYVKSRAARIEVSDSSFDDSQGRATNYMIDLSAGATGAIRGNWMVQGQDKENYSAFITNAAEGRVHSADGLVIEANVARLAPGVDRTTAFVADWSGDAIRLGANQTGPGLKKFERR</sequence>
<evidence type="ECO:0000256" key="1">
    <source>
        <dbReference type="SAM" id="SignalP"/>
    </source>
</evidence>
<proteinExistence type="predicted"/>
<evidence type="ECO:0000313" key="3">
    <source>
        <dbReference type="Proteomes" id="UP001222770"/>
    </source>
</evidence>
<protein>
    <submittedName>
        <fullName evidence="2">Right-handed parallel beta-helix repeat-containing protein</fullName>
    </submittedName>
</protein>
<evidence type="ECO:0000313" key="2">
    <source>
        <dbReference type="EMBL" id="MDF8333155.1"/>
    </source>
</evidence>
<dbReference type="RefSeq" id="WP_277276556.1">
    <property type="nucleotide sequence ID" value="NZ_JAROCY010000006.1"/>
</dbReference>
<organism evidence="2 3">
    <name type="scientific">Novosphingobium cyanobacteriorum</name>
    <dbReference type="NCBI Taxonomy" id="3024215"/>
    <lineage>
        <taxon>Bacteria</taxon>
        <taxon>Pseudomonadati</taxon>
        <taxon>Pseudomonadota</taxon>
        <taxon>Alphaproteobacteria</taxon>
        <taxon>Sphingomonadales</taxon>
        <taxon>Sphingomonadaceae</taxon>
        <taxon>Novosphingobium</taxon>
    </lineage>
</organism>
<dbReference type="InterPro" id="IPR011050">
    <property type="entry name" value="Pectin_lyase_fold/virulence"/>
</dbReference>
<feature type="signal peptide" evidence="1">
    <location>
        <begin position="1"/>
        <end position="21"/>
    </location>
</feature>
<keyword evidence="3" id="KW-1185">Reference proteome</keyword>
<dbReference type="EMBL" id="JAROCY010000006">
    <property type="protein sequence ID" value="MDF8333155.1"/>
    <property type="molecule type" value="Genomic_DNA"/>
</dbReference>
<feature type="chain" id="PRO_5045840776" evidence="1">
    <location>
        <begin position="22"/>
        <end position="313"/>
    </location>
</feature>
<comment type="caution">
    <text evidence="2">The sequence shown here is derived from an EMBL/GenBank/DDBJ whole genome shotgun (WGS) entry which is preliminary data.</text>
</comment>
<dbReference type="Proteomes" id="UP001222770">
    <property type="component" value="Unassembled WGS sequence"/>
</dbReference>
<reference evidence="2 3" key="1">
    <citation type="submission" date="2023-03" db="EMBL/GenBank/DDBJ databases">
        <title>Novosphingobium cyanobacteriorum sp. nov., isolated from a eutrophic reservoir during the Microcystis bloom period.</title>
        <authorList>
            <person name="Kang M."/>
            <person name="Le V."/>
            <person name="Ko S.-R."/>
            <person name="Lee S.-A."/>
            <person name="Ahn C.-Y."/>
        </authorList>
    </citation>
    <scope>NUCLEOTIDE SEQUENCE [LARGE SCALE GENOMIC DNA]</scope>
    <source>
        <strain evidence="2 3">HBC54</strain>
    </source>
</reference>
<keyword evidence="1" id="KW-0732">Signal</keyword>
<dbReference type="SUPFAM" id="SSF51126">
    <property type="entry name" value="Pectin lyase-like"/>
    <property type="match status" value="1"/>
</dbReference>